<protein>
    <submittedName>
        <fullName evidence="4">Secretion protein</fullName>
    </submittedName>
</protein>
<dbReference type="OrthoDB" id="9778236at2"/>
<gene>
    <name evidence="4" type="ORF">AFM12_11015</name>
</gene>
<dbReference type="Proteomes" id="UP000050454">
    <property type="component" value="Unassembled WGS sequence"/>
</dbReference>
<dbReference type="Gene3D" id="2.40.50.100">
    <property type="match status" value="1"/>
</dbReference>
<dbReference type="PROSITE" id="PS51257">
    <property type="entry name" value="PROKAR_LIPOPROTEIN"/>
    <property type="match status" value="1"/>
</dbReference>
<organism evidence="4 5">
    <name type="scientific">Jiulongibacter sediminis</name>
    <dbReference type="NCBI Taxonomy" id="1605367"/>
    <lineage>
        <taxon>Bacteria</taxon>
        <taxon>Pseudomonadati</taxon>
        <taxon>Bacteroidota</taxon>
        <taxon>Cytophagia</taxon>
        <taxon>Cytophagales</taxon>
        <taxon>Leadbetterellaceae</taxon>
        <taxon>Jiulongibacter</taxon>
    </lineage>
</organism>
<comment type="subcellular location">
    <subcellularLocation>
        <location evidence="1">Cell envelope</location>
    </subcellularLocation>
</comment>
<dbReference type="PANTHER" id="PTHR32347:SF23">
    <property type="entry name" value="BLL5650 PROTEIN"/>
    <property type="match status" value="1"/>
</dbReference>
<evidence type="ECO:0000313" key="4">
    <source>
        <dbReference type="EMBL" id="KPM47788.1"/>
    </source>
</evidence>
<dbReference type="Gene3D" id="1.10.287.470">
    <property type="entry name" value="Helix hairpin bin"/>
    <property type="match status" value="1"/>
</dbReference>
<evidence type="ECO:0000256" key="3">
    <source>
        <dbReference type="SAM" id="Coils"/>
    </source>
</evidence>
<keyword evidence="5" id="KW-1185">Reference proteome</keyword>
<evidence type="ECO:0000256" key="1">
    <source>
        <dbReference type="ARBA" id="ARBA00004196"/>
    </source>
</evidence>
<dbReference type="EMBL" id="LGTQ01000009">
    <property type="protein sequence ID" value="KPM47788.1"/>
    <property type="molecule type" value="Genomic_DNA"/>
</dbReference>
<dbReference type="PANTHER" id="PTHR32347">
    <property type="entry name" value="EFFLUX SYSTEM COMPONENT YKNX-RELATED"/>
    <property type="match status" value="1"/>
</dbReference>
<dbReference type="GO" id="GO:0030313">
    <property type="term" value="C:cell envelope"/>
    <property type="evidence" value="ECO:0007669"/>
    <property type="project" value="UniProtKB-SubCell"/>
</dbReference>
<dbReference type="STRING" id="1605367.AFM12_11015"/>
<dbReference type="RefSeq" id="WP_055148148.1">
    <property type="nucleotide sequence ID" value="NZ_JXSZ01000009.1"/>
</dbReference>
<dbReference type="InterPro" id="IPR050465">
    <property type="entry name" value="UPF0194_transport"/>
</dbReference>
<evidence type="ECO:0000313" key="5">
    <source>
        <dbReference type="Proteomes" id="UP000050454"/>
    </source>
</evidence>
<proteinExistence type="predicted"/>
<reference evidence="4 5" key="1">
    <citation type="submission" date="2015-07" db="EMBL/GenBank/DDBJ databases">
        <title>The draft genome sequence of Leadbetterella sp. JN14-9.</title>
        <authorList>
            <person name="Liu Y."/>
            <person name="Du J."/>
            <person name="Shao Z."/>
        </authorList>
    </citation>
    <scope>NUCLEOTIDE SEQUENCE [LARGE SCALE GENOMIC DNA]</scope>
    <source>
        <strain evidence="4 5">JN14-9</strain>
    </source>
</reference>
<feature type="coiled-coil region" evidence="3">
    <location>
        <begin position="68"/>
        <end position="175"/>
    </location>
</feature>
<name>A0A0N8H9M5_9BACT</name>
<accession>A0A0N8H9M5</accession>
<comment type="caution">
    <text evidence="4">The sequence shown here is derived from an EMBL/GenBank/DDBJ whole genome shotgun (WGS) entry which is preliminary data.</text>
</comment>
<dbReference type="PATRIC" id="fig|1605367.3.peg.3595"/>
<dbReference type="Gene3D" id="2.40.30.170">
    <property type="match status" value="1"/>
</dbReference>
<sequence>MKSIYSIGSLLLLGLISCDKDKNEFDATGVFEAKEIIVSAETSGQILQLNLEEGTQLTAGQSVGLIDCENLNLQKSQLEASLEALGAKRTSAGPQVEVLKAQLASQEKALSAQEEQLQVLEREQNRVQNLAKSDAVPTKQLDDINGQVAVLTKQIAAAESQLAITRQQMKAQQDQITIANRAVMSESKPMQERIAQVENMMDKCAIENPVNGTVLVKYAEENEVAAPGKALYKLADLSELKLRAYITNDQLATLKLGQAVTVMVDNGEEGYKELPGTVEWISDKAEFTPKTIQTKDERSNLVYAIKVAVKNDGYLKLGMYGEVKF</sequence>
<evidence type="ECO:0000256" key="2">
    <source>
        <dbReference type="ARBA" id="ARBA00023054"/>
    </source>
</evidence>
<dbReference type="AlphaFoldDB" id="A0A0N8H9M5"/>
<keyword evidence="2 3" id="KW-0175">Coiled coil</keyword>